<organism evidence="1 2">
    <name type="scientific">Pseudomonas phage PspYZU05</name>
    <dbReference type="NCBI Taxonomy" id="1983556"/>
    <lineage>
        <taxon>Viruses</taxon>
        <taxon>Duplodnaviria</taxon>
        <taxon>Heunggongvirae</taxon>
        <taxon>Uroviricota</taxon>
        <taxon>Caudoviricetes</taxon>
        <taxon>Pantevenvirales</taxon>
        <taxon>Straboviridae</taxon>
        <taxon>Jiangsuvirus</taxon>
        <taxon>Jiangsuvirus pspyzu05</taxon>
    </lineage>
</organism>
<evidence type="ECO:0000313" key="2">
    <source>
        <dbReference type="Proteomes" id="UP000247773"/>
    </source>
</evidence>
<keyword evidence="2" id="KW-1185">Reference proteome</keyword>
<dbReference type="EMBL" id="KY971610">
    <property type="protein sequence ID" value="ASD51955.1"/>
    <property type="molecule type" value="Genomic_DNA"/>
</dbReference>
<evidence type="ECO:0000313" key="1">
    <source>
        <dbReference type="EMBL" id="ASD51955.1"/>
    </source>
</evidence>
<name>A0A2U7N2F4_9CAUD</name>
<accession>A0A2U7N2F4</accession>
<dbReference type="Proteomes" id="UP000247773">
    <property type="component" value="Genome"/>
</dbReference>
<proteinExistence type="predicted"/>
<protein>
    <submittedName>
        <fullName evidence="1">Uncharacterized protein</fullName>
    </submittedName>
</protein>
<sequence length="148" mass="16755">MANISFTSSLLVLNALKELKNDIPNKLYIDSICFAVTQYNSNIRPGTVMELLGPLFKRCTLFSGSLGYPVPATKEFIEKNSRMIDTAISEGSRGFSFNNKSHEEKRSMVAAELMYYSVEQKFYEDEYGASRIQILDELIALLEEQLTC</sequence>
<gene>
    <name evidence="1" type="ORF">PspYZU05_03</name>
</gene>
<reference evidence="1 2" key="1">
    <citation type="submission" date="2017-04" db="EMBL/GenBank/DDBJ databases">
        <title>Isolation of lytic bacteriophages infecting Pseudomonas strains for biocontrol of fish and shrimp spoilage during chilled storage.</title>
        <authorList>
            <person name="Yang Z."/>
            <person name="Tao X."/>
            <person name="Gao L."/>
            <person name="Rao S."/>
        </authorList>
    </citation>
    <scope>NUCLEOTIDE SEQUENCE [LARGE SCALE GENOMIC DNA]</scope>
</reference>